<comment type="caution">
    <text evidence="1">The sequence shown here is derived from an EMBL/GenBank/DDBJ whole genome shotgun (WGS) entry which is preliminary data.</text>
</comment>
<gene>
    <name evidence="1" type="ORF">DQP57_26100</name>
</gene>
<feature type="non-terminal residue" evidence="1">
    <location>
        <position position="81"/>
    </location>
</feature>
<protein>
    <submittedName>
        <fullName evidence="1">Uncharacterized protein</fullName>
    </submittedName>
</protein>
<name>A0A329L2X3_9MYCO</name>
<proteinExistence type="predicted"/>
<dbReference type="EMBL" id="QMEV01000127">
    <property type="protein sequence ID" value="RAV02218.1"/>
    <property type="molecule type" value="Genomic_DNA"/>
</dbReference>
<evidence type="ECO:0000313" key="1">
    <source>
        <dbReference type="EMBL" id="RAV02218.1"/>
    </source>
</evidence>
<reference evidence="1 2" key="1">
    <citation type="submission" date="2018-06" db="EMBL/GenBank/DDBJ databases">
        <title>NTM in soil in Japan.</title>
        <authorList>
            <person name="Ohya K."/>
        </authorList>
    </citation>
    <scope>NUCLEOTIDE SEQUENCE [LARGE SCALE GENOMIC DNA]</scope>
    <source>
        <strain evidence="1 2">GF28</strain>
    </source>
</reference>
<organism evidence="1 2">
    <name type="scientific">Mycobacterium colombiense</name>
    <dbReference type="NCBI Taxonomy" id="339268"/>
    <lineage>
        <taxon>Bacteria</taxon>
        <taxon>Bacillati</taxon>
        <taxon>Actinomycetota</taxon>
        <taxon>Actinomycetes</taxon>
        <taxon>Mycobacteriales</taxon>
        <taxon>Mycobacteriaceae</taxon>
        <taxon>Mycobacterium</taxon>
        <taxon>Mycobacterium avium complex (MAC)</taxon>
    </lineage>
</organism>
<dbReference type="AlphaFoldDB" id="A0A329L2X3"/>
<dbReference type="Proteomes" id="UP000250915">
    <property type="component" value="Unassembled WGS sequence"/>
</dbReference>
<evidence type="ECO:0000313" key="2">
    <source>
        <dbReference type="Proteomes" id="UP000250915"/>
    </source>
</evidence>
<accession>A0A329L2X3</accession>
<sequence length="81" mass="8292">MQRQDRGPLLDRSPELRHTGVVKIRTSPDGATGVGAAATGVADVGAPVPDGHTRRAIVRLLLESGSITAVEIGDRLGLAAA</sequence>